<reference evidence="1 2" key="1">
    <citation type="journal article" date="2019" name="Int. J. Syst. Evol. Microbiol.">
        <title>The Global Catalogue of Microorganisms (GCM) 10K type strain sequencing project: providing services to taxonomists for standard genome sequencing and annotation.</title>
        <authorList>
            <consortium name="The Broad Institute Genomics Platform"/>
            <consortium name="The Broad Institute Genome Sequencing Center for Infectious Disease"/>
            <person name="Wu L."/>
            <person name="Ma J."/>
        </authorList>
    </citation>
    <scope>NUCLEOTIDE SEQUENCE [LARGE SCALE GENOMIC DNA]</scope>
    <source>
        <strain evidence="1 2">JCM 12393</strain>
    </source>
</reference>
<dbReference type="InterPro" id="IPR011990">
    <property type="entry name" value="TPR-like_helical_dom_sf"/>
</dbReference>
<proteinExistence type="predicted"/>
<organism evidence="1 2">
    <name type="scientific">Kitasatospora putterlickiae</name>
    <dbReference type="NCBI Taxonomy" id="221725"/>
    <lineage>
        <taxon>Bacteria</taxon>
        <taxon>Bacillati</taxon>
        <taxon>Actinomycetota</taxon>
        <taxon>Actinomycetes</taxon>
        <taxon>Kitasatosporales</taxon>
        <taxon>Streptomycetaceae</taxon>
        <taxon>Kitasatospora</taxon>
    </lineage>
</organism>
<evidence type="ECO:0000313" key="1">
    <source>
        <dbReference type="EMBL" id="GAA1415082.1"/>
    </source>
</evidence>
<comment type="caution">
    <text evidence="1">The sequence shown here is derived from an EMBL/GenBank/DDBJ whole genome shotgun (WGS) entry which is preliminary data.</text>
</comment>
<protein>
    <recommendedName>
        <fullName evidence="3">NB-ARC domain-containing protein</fullName>
    </recommendedName>
</protein>
<dbReference type="EMBL" id="BAAAKJ010000510">
    <property type="protein sequence ID" value="GAA1415082.1"/>
    <property type="molecule type" value="Genomic_DNA"/>
</dbReference>
<dbReference type="SUPFAM" id="SSF48452">
    <property type="entry name" value="TPR-like"/>
    <property type="match status" value="1"/>
</dbReference>
<dbReference type="Gene3D" id="3.40.50.300">
    <property type="entry name" value="P-loop containing nucleotide triphosphate hydrolases"/>
    <property type="match status" value="1"/>
</dbReference>
<evidence type="ECO:0008006" key="3">
    <source>
        <dbReference type="Google" id="ProtNLM"/>
    </source>
</evidence>
<gene>
    <name evidence="1" type="ORF">GCM10009639_68970</name>
</gene>
<evidence type="ECO:0000313" key="2">
    <source>
        <dbReference type="Proteomes" id="UP001499863"/>
    </source>
</evidence>
<accession>A0ABN1YIU1</accession>
<dbReference type="Gene3D" id="1.25.40.10">
    <property type="entry name" value="Tetratricopeptide repeat domain"/>
    <property type="match status" value="1"/>
</dbReference>
<name>A0ABN1YIU1_9ACTN</name>
<dbReference type="PANTHER" id="PTHR47691">
    <property type="entry name" value="REGULATOR-RELATED"/>
    <property type="match status" value="1"/>
</dbReference>
<sequence length="530" mass="56731">MVTGGAGTGKTALAVHWAHRVRERFPDGQLHLNLRGYAVGPPLDPYEALACFLRALGTDRERIPGSIDESAALYRSLLADRRVLVLLDNARDAEQVRPLLPGSAGSLALVTSRDGLAGLTACDGARRLVLDVLPQPEAVELLARIAGADRTRAEPRAAAELAAACGHLPLALGIAAGRLAERPHRTLGEHAAELRDAEDRLTVLQIDGDATCAVRVAFDLSYRALRPAARRLFRLLGLAPGGQIGTAAAAALSGSAPAATRPVLEQLAAAHLLSPAGPDRYRLHDLLRCYAADRATAETGPADRAAARERLCSWYLHHAEAAARLLTPQRRRLPLPAVGPWYEPPGFTTPAEARRWCESEHSRLLETVRYAAEHGLDGHAWRLPVALWGHFQAGPNLADWMEADRSAVEAARRIGDRGGEGCARNDLATALGARGRHDAALAELRTARALLASVGDRAGEAQVLGNLGNQSLLTERYEAAAGYFREALAILREQPPRSHREWAIDTCEADLAVAVRLRSSGSVIGLRSSG</sequence>
<keyword evidence="2" id="KW-1185">Reference proteome</keyword>
<dbReference type="InterPro" id="IPR027417">
    <property type="entry name" value="P-loop_NTPase"/>
</dbReference>
<dbReference type="PANTHER" id="PTHR47691:SF3">
    <property type="entry name" value="HTH-TYPE TRANSCRIPTIONAL REGULATOR RV0890C-RELATED"/>
    <property type="match status" value="1"/>
</dbReference>
<dbReference type="Proteomes" id="UP001499863">
    <property type="component" value="Unassembled WGS sequence"/>
</dbReference>
<dbReference type="SUPFAM" id="SSF52540">
    <property type="entry name" value="P-loop containing nucleoside triphosphate hydrolases"/>
    <property type="match status" value="1"/>
</dbReference>
<dbReference type="Pfam" id="PF13424">
    <property type="entry name" value="TPR_12"/>
    <property type="match status" value="1"/>
</dbReference>